<dbReference type="Pfam" id="PF01386">
    <property type="entry name" value="Ribosomal_L25p"/>
    <property type="match status" value="1"/>
</dbReference>
<evidence type="ECO:0000256" key="1">
    <source>
        <dbReference type="ARBA" id="ARBA00022730"/>
    </source>
</evidence>
<dbReference type="GO" id="GO:0003735">
    <property type="term" value="F:structural constituent of ribosome"/>
    <property type="evidence" value="ECO:0007669"/>
    <property type="project" value="InterPro"/>
</dbReference>
<dbReference type="EMBL" id="MDLC01000045">
    <property type="protein sequence ID" value="ODS22949.1"/>
    <property type="molecule type" value="Genomic_DNA"/>
</dbReference>
<dbReference type="CDD" id="cd00495">
    <property type="entry name" value="Ribosomal_L25_TL5_CTC"/>
    <property type="match status" value="1"/>
</dbReference>
<dbReference type="NCBIfam" id="NF004130">
    <property type="entry name" value="PRK05618.1-5"/>
    <property type="match status" value="1"/>
</dbReference>
<dbReference type="SUPFAM" id="SSF50715">
    <property type="entry name" value="Ribosomal protein L25-like"/>
    <property type="match status" value="1"/>
</dbReference>
<dbReference type="InterPro" id="IPR029751">
    <property type="entry name" value="Ribosomal_L25_dom"/>
</dbReference>
<gene>
    <name evidence="5" type="primary">rplY</name>
    <name evidence="5" type="synonym">ctc</name>
    <name evidence="9" type="ORF">AB835_11385</name>
</gene>
<comment type="function">
    <text evidence="5">This is one of the proteins that binds to the 5S RNA in the ribosome where it forms part of the central protuberance.</text>
</comment>
<evidence type="ECO:0000259" key="7">
    <source>
        <dbReference type="Pfam" id="PF01386"/>
    </source>
</evidence>
<dbReference type="PANTHER" id="PTHR33284:SF1">
    <property type="entry name" value="RIBOSOMAL PROTEIN L25_GLN-TRNA SYNTHETASE, ANTI-CODON-BINDING DOMAIN-CONTAINING PROTEIN"/>
    <property type="match status" value="1"/>
</dbReference>
<evidence type="ECO:0000256" key="6">
    <source>
        <dbReference type="SAM" id="MobiDB-lite"/>
    </source>
</evidence>
<dbReference type="GO" id="GO:0022625">
    <property type="term" value="C:cytosolic large ribosomal subunit"/>
    <property type="evidence" value="ECO:0007669"/>
    <property type="project" value="TreeGrafter"/>
</dbReference>
<dbReference type="GO" id="GO:0008097">
    <property type="term" value="F:5S rRNA binding"/>
    <property type="evidence" value="ECO:0007669"/>
    <property type="project" value="InterPro"/>
</dbReference>
<comment type="caution">
    <text evidence="9">The sequence shown here is derived from an EMBL/GenBank/DDBJ whole genome shotgun (WGS) entry which is preliminary data.</text>
</comment>
<dbReference type="InterPro" id="IPR020055">
    <property type="entry name" value="Ribosomal_bL25_short"/>
</dbReference>
<keyword evidence="3 5" id="KW-0689">Ribosomal protein</keyword>
<dbReference type="InterPro" id="IPR020057">
    <property type="entry name" value="Ribosomal_bL25_b-dom"/>
</dbReference>
<dbReference type="HAMAP" id="MF_01336">
    <property type="entry name" value="Ribosomal_bL25"/>
    <property type="match status" value="1"/>
</dbReference>
<dbReference type="Gene3D" id="2.40.240.10">
    <property type="entry name" value="Ribosomal Protein L25, Chain P"/>
    <property type="match status" value="1"/>
</dbReference>
<evidence type="ECO:0000313" key="9">
    <source>
        <dbReference type="EMBL" id="ODS22949.1"/>
    </source>
</evidence>
<dbReference type="InterPro" id="IPR001021">
    <property type="entry name" value="Ribosomal_bL25_long"/>
</dbReference>
<sequence>MSNKDFVLDAQSREEVGKGASRRLRRDSGLVPAIVYGSSKKPQMISIKHKELVKHLDHEAFYSHIISLNVDGTAQDVILKDLQRHPAKAQILHADFLRVSKTKKITTRVPLHFINESSSKGVKMQGGLVSHSLTELEINCLPGDLPEFIEVDLADVEIGHIVHISDLTLPQGVESVALIHGADHDLPVATINKPKGASEDTHSEEESEE</sequence>
<dbReference type="NCBIfam" id="NF004128">
    <property type="entry name" value="PRK05618.1-2"/>
    <property type="match status" value="1"/>
</dbReference>
<name>A0A1D2QMY9_9GAMM</name>
<keyword evidence="4 5" id="KW-0687">Ribonucleoprotein</keyword>
<organism evidence="9 10">
    <name type="scientific">Candidatus Endobugula sertula</name>
    <name type="common">Bugula neritina bacterial symbiont</name>
    <dbReference type="NCBI Taxonomy" id="62101"/>
    <lineage>
        <taxon>Bacteria</taxon>
        <taxon>Pseudomonadati</taxon>
        <taxon>Pseudomonadota</taxon>
        <taxon>Gammaproteobacteria</taxon>
        <taxon>Cellvibrionales</taxon>
        <taxon>Cellvibrionaceae</taxon>
        <taxon>Candidatus Endobugula</taxon>
    </lineage>
</organism>
<dbReference type="AlphaFoldDB" id="A0A1D2QMY9"/>
<dbReference type="Pfam" id="PF14693">
    <property type="entry name" value="Ribosomal_TL5_C"/>
    <property type="match status" value="1"/>
</dbReference>
<dbReference type="Gene3D" id="2.170.120.20">
    <property type="entry name" value="Ribosomal protein L25, beta domain"/>
    <property type="match status" value="1"/>
</dbReference>
<dbReference type="InterPro" id="IPR037121">
    <property type="entry name" value="Ribosomal_bL25_C"/>
</dbReference>
<evidence type="ECO:0000259" key="8">
    <source>
        <dbReference type="Pfam" id="PF14693"/>
    </source>
</evidence>
<comment type="similarity">
    <text evidence="5">Belongs to the bacterial ribosomal protein bL25 family. CTC subfamily.</text>
</comment>
<accession>A0A1D2QMY9</accession>
<keyword evidence="2 5" id="KW-0694">RNA-binding</keyword>
<dbReference type="InterPro" id="IPR020930">
    <property type="entry name" value="Ribosomal_uL5_bac-type"/>
</dbReference>
<reference evidence="9 10" key="1">
    <citation type="journal article" date="2016" name="Appl. Environ. Microbiol.">
        <title>Lack of Overt Genome Reduction in the Bryostatin-Producing Bryozoan Symbiont "Candidatus Endobugula sertula".</title>
        <authorList>
            <person name="Miller I.J."/>
            <person name="Vanee N."/>
            <person name="Fong S.S."/>
            <person name="Lim-Fong G.E."/>
            <person name="Kwan J.C."/>
        </authorList>
    </citation>
    <scope>NUCLEOTIDE SEQUENCE [LARGE SCALE GENOMIC DNA]</scope>
    <source>
        <strain evidence="9">AB1-4</strain>
    </source>
</reference>
<comment type="subunit">
    <text evidence="5">Part of the 50S ribosomal subunit; part of the 5S rRNA/L5/L18/L25 subcomplex. Contacts the 5S rRNA. Binds to the 5S rRNA independently of L5 and L18.</text>
</comment>
<feature type="region of interest" description="Disordered" evidence="6">
    <location>
        <begin position="189"/>
        <end position="209"/>
    </location>
</feature>
<dbReference type="GO" id="GO:0006412">
    <property type="term" value="P:translation"/>
    <property type="evidence" value="ECO:0007669"/>
    <property type="project" value="UniProtKB-UniRule"/>
</dbReference>
<keyword evidence="1 5" id="KW-0699">rRNA-binding</keyword>
<dbReference type="PANTHER" id="PTHR33284">
    <property type="entry name" value="RIBOSOMAL PROTEIN L25/GLN-TRNA SYNTHETASE, ANTI-CODON-BINDING DOMAIN-CONTAINING PROTEIN"/>
    <property type="match status" value="1"/>
</dbReference>
<dbReference type="STRING" id="62101.AB835_11385"/>
<feature type="domain" description="Large ribosomal subunit protein bL25 L25" evidence="7">
    <location>
        <begin position="8"/>
        <end position="96"/>
    </location>
</feature>
<dbReference type="NCBIfam" id="TIGR00731">
    <property type="entry name" value="bL25_bact_ctc"/>
    <property type="match status" value="1"/>
</dbReference>
<evidence type="ECO:0000313" key="10">
    <source>
        <dbReference type="Proteomes" id="UP000242502"/>
    </source>
</evidence>
<evidence type="ECO:0000256" key="4">
    <source>
        <dbReference type="ARBA" id="ARBA00023274"/>
    </source>
</evidence>
<evidence type="ECO:0000256" key="2">
    <source>
        <dbReference type="ARBA" id="ARBA00022884"/>
    </source>
</evidence>
<dbReference type="Proteomes" id="UP000242502">
    <property type="component" value="Unassembled WGS sequence"/>
</dbReference>
<proteinExistence type="inferred from homology"/>
<evidence type="ECO:0000256" key="3">
    <source>
        <dbReference type="ARBA" id="ARBA00022980"/>
    </source>
</evidence>
<protein>
    <recommendedName>
        <fullName evidence="5">Large ribosomal subunit protein bL25</fullName>
    </recommendedName>
    <alternativeName>
        <fullName evidence="5">General stress protein CTC</fullName>
    </alternativeName>
</protein>
<dbReference type="HAMAP" id="MF_01334">
    <property type="entry name" value="Ribosomal_bL25_CTC"/>
    <property type="match status" value="1"/>
</dbReference>
<dbReference type="InterPro" id="IPR020056">
    <property type="entry name" value="Rbsml_bL25/Gln-tRNA_synth_N"/>
</dbReference>
<dbReference type="NCBIfam" id="NF004612">
    <property type="entry name" value="PRK05943.1"/>
    <property type="match status" value="1"/>
</dbReference>
<evidence type="ECO:0000256" key="5">
    <source>
        <dbReference type="HAMAP-Rule" id="MF_01334"/>
    </source>
</evidence>
<dbReference type="InterPro" id="IPR011035">
    <property type="entry name" value="Ribosomal_bL25/Gln-tRNA_synth"/>
</dbReference>
<feature type="domain" description="Large ribosomal subunit protein bL25 beta" evidence="8">
    <location>
        <begin position="104"/>
        <end position="195"/>
    </location>
</feature>